<reference evidence="1" key="1">
    <citation type="submission" date="2023-06" db="EMBL/GenBank/DDBJ databases">
        <title>Draft Genome Sequences of Representative Paenibacillus Polymyxa, Bacillus cereus, Fictibacillus sp., and Brevibacillus agri Strains Isolated from Amazonian Dark Earth.</title>
        <authorList>
            <person name="Pellegrinetti T.A."/>
            <person name="Cunha I.C.M."/>
            <person name="Chaves M.G."/>
            <person name="Freitas A.S."/>
            <person name="Silva A.V.R."/>
            <person name="Tsai S.M."/>
            <person name="Mendes L.W."/>
        </authorList>
    </citation>
    <scope>NUCLEOTIDE SEQUENCE</scope>
    <source>
        <strain evidence="1">CENA-BCM004</strain>
    </source>
</reference>
<organism evidence="1 2">
    <name type="scientific">Fictibacillus terranigra</name>
    <dbReference type="NCBI Taxonomy" id="3058424"/>
    <lineage>
        <taxon>Bacteria</taxon>
        <taxon>Bacillati</taxon>
        <taxon>Bacillota</taxon>
        <taxon>Bacilli</taxon>
        <taxon>Bacillales</taxon>
        <taxon>Fictibacillaceae</taxon>
        <taxon>Fictibacillus</taxon>
    </lineage>
</organism>
<dbReference type="Proteomes" id="UP001168694">
    <property type="component" value="Unassembled WGS sequence"/>
</dbReference>
<dbReference type="EMBL" id="JAUHLN010000002">
    <property type="protein sequence ID" value="MDN4072975.1"/>
    <property type="molecule type" value="Genomic_DNA"/>
</dbReference>
<dbReference type="InterPro" id="IPR049644">
    <property type="entry name" value="GvpU-like"/>
</dbReference>
<proteinExistence type="predicted"/>
<gene>
    <name evidence="1" type="primary">gvpU</name>
    <name evidence="1" type="ORF">QYF49_08055</name>
</gene>
<dbReference type="NCBIfam" id="NF041667">
    <property type="entry name" value="GvpU"/>
    <property type="match status" value="1"/>
</dbReference>
<protein>
    <submittedName>
        <fullName evidence="1">Gas vesicle accessory protein GvpU</fullName>
    </submittedName>
</protein>
<evidence type="ECO:0000313" key="2">
    <source>
        <dbReference type="Proteomes" id="UP001168694"/>
    </source>
</evidence>
<accession>A0ABT8E4Z1</accession>
<name>A0ABT8E4Z1_9BACL</name>
<sequence>MSTDSILEFFVKASNKYGFSLDITLNVNGAVISGTTISAQEYLEALGEAFENGNEVSQAISERLIQSSEAIEEGNEDNLNDLHFIHLKNAQIYCGENKMASSKNKVLWRGSLDQVNGFFLGKITESKK</sequence>
<comment type="caution">
    <text evidence="1">The sequence shown here is derived from an EMBL/GenBank/DDBJ whole genome shotgun (WGS) entry which is preliminary data.</text>
</comment>
<keyword evidence="2" id="KW-1185">Reference proteome</keyword>
<dbReference type="RefSeq" id="WP_290399128.1">
    <property type="nucleotide sequence ID" value="NZ_JAUHLN010000002.1"/>
</dbReference>
<evidence type="ECO:0000313" key="1">
    <source>
        <dbReference type="EMBL" id="MDN4072975.1"/>
    </source>
</evidence>